<keyword evidence="4" id="KW-0067">ATP-binding</keyword>
<evidence type="ECO:0000256" key="5">
    <source>
        <dbReference type="ARBA" id="ARBA00022989"/>
    </source>
</evidence>
<feature type="transmembrane region" description="Helical" evidence="7">
    <location>
        <begin position="503"/>
        <end position="524"/>
    </location>
</feature>
<feature type="transmembrane region" description="Helical" evidence="7">
    <location>
        <begin position="536"/>
        <end position="554"/>
    </location>
</feature>
<dbReference type="Gene3D" id="3.40.50.300">
    <property type="entry name" value="P-loop containing nucleotide triphosphate hydrolases"/>
    <property type="match status" value="1"/>
</dbReference>
<dbReference type="PANTHER" id="PTHR46825">
    <property type="entry name" value="D-ALANYL-D-ALANINE-CARBOXYPEPTIDASE/ENDOPEPTIDASE AMPH"/>
    <property type="match status" value="1"/>
</dbReference>
<evidence type="ECO:0000256" key="4">
    <source>
        <dbReference type="ARBA" id="ARBA00022840"/>
    </source>
</evidence>
<dbReference type="STRING" id="717606.PaecuDRAFT_4690"/>
<keyword evidence="3" id="KW-0547">Nucleotide-binding</keyword>
<feature type="transmembrane region" description="Helical" evidence="7">
    <location>
        <begin position="755"/>
        <end position="776"/>
    </location>
</feature>
<evidence type="ECO:0000256" key="6">
    <source>
        <dbReference type="ARBA" id="ARBA00023136"/>
    </source>
</evidence>
<dbReference type="NCBIfam" id="TIGR01194">
    <property type="entry name" value="cyc_pep_trnsptr"/>
    <property type="match status" value="1"/>
</dbReference>
<dbReference type="GO" id="GO:0015833">
    <property type="term" value="P:peptide transport"/>
    <property type="evidence" value="ECO:0007669"/>
    <property type="project" value="InterPro"/>
</dbReference>
<feature type="domain" description="ABC transmembrane type-1" evidence="10">
    <location>
        <begin position="506"/>
        <end position="781"/>
    </location>
</feature>
<dbReference type="GO" id="GO:0016887">
    <property type="term" value="F:ATP hydrolysis activity"/>
    <property type="evidence" value="ECO:0007669"/>
    <property type="project" value="InterPro"/>
</dbReference>
<dbReference type="InterPro" id="IPR003439">
    <property type="entry name" value="ABC_transporter-like_ATP-bd"/>
</dbReference>
<dbReference type="EMBL" id="AEDD01000016">
    <property type="protein sequence ID" value="EFM08501.1"/>
    <property type="molecule type" value="Genomic_DNA"/>
</dbReference>
<dbReference type="PROSITE" id="PS50929">
    <property type="entry name" value="ABC_TM1F"/>
    <property type="match status" value="1"/>
</dbReference>
<feature type="domain" description="ABC transporter" evidence="9">
    <location>
        <begin position="821"/>
        <end position="1041"/>
    </location>
</feature>
<feature type="signal peptide" evidence="8">
    <location>
        <begin position="1"/>
        <end position="28"/>
    </location>
</feature>
<organism evidence="11 12">
    <name type="scientific">Paenibacillus curdlanolyticus YK9</name>
    <dbReference type="NCBI Taxonomy" id="717606"/>
    <lineage>
        <taxon>Bacteria</taxon>
        <taxon>Bacillati</taxon>
        <taxon>Bacillota</taxon>
        <taxon>Bacilli</taxon>
        <taxon>Bacillales</taxon>
        <taxon>Paenibacillaceae</taxon>
        <taxon>Paenibacillus</taxon>
    </lineage>
</organism>
<feature type="transmembrane region" description="Helical" evidence="7">
    <location>
        <begin position="611"/>
        <end position="632"/>
    </location>
</feature>
<dbReference type="RefSeq" id="WP_006040670.1">
    <property type="nucleotide sequence ID" value="NZ_AEDD01000016.1"/>
</dbReference>
<evidence type="ECO:0000256" key="1">
    <source>
        <dbReference type="ARBA" id="ARBA00004651"/>
    </source>
</evidence>
<feature type="chain" id="PRO_5003136427" evidence="8">
    <location>
        <begin position="29"/>
        <end position="1042"/>
    </location>
</feature>
<dbReference type="SUPFAM" id="SSF56601">
    <property type="entry name" value="beta-lactamase/transpeptidase-like"/>
    <property type="match status" value="1"/>
</dbReference>
<dbReference type="InterPro" id="IPR027417">
    <property type="entry name" value="P-loop_NTPase"/>
</dbReference>
<dbReference type="Gene3D" id="1.20.1560.10">
    <property type="entry name" value="ABC transporter type 1, transmembrane domain"/>
    <property type="match status" value="1"/>
</dbReference>
<feature type="transmembrane region" description="Helical" evidence="7">
    <location>
        <begin position="638"/>
        <end position="657"/>
    </location>
</feature>
<dbReference type="InterPro" id="IPR012338">
    <property type="entry name" value="Beta-lactam/transpept-like"/>
</dbReference>
<dbReference type="InterPro" id="IPR003593">
    <property type="entry name" value="AAA+_ATPase"/>
</dbReference>
<gene>
    <name evidence="11" type="ORF">PaecuDRAFT_4690</name>
</gene>
<evidence type="ECO:0000256" key="3">
    <source>
        <dbReference type="ARBA" id="ARBA00022741"/>
    </source>
</evidence>
<dbReference type="InterPro" id="IPR011527">
    <property type="entry name" value="ABC1_TM_dom"/>
</dbReference>
<dbReference type="InterPro" id="IPR005898">
    <property type="entry name" value="Cyc_pep_transpt_SyrD/YojI"/>
</dbReference>
<evidence type="ECO:0000259" key="10">
    <source>
        <dbReference type="PROSITE" id="PS50929"/>
    </source>
</evidence>
<evidence type="ECO:0000256" key="8">
    <source>
        <dbReference type="SAM" id="SignalP"/>
    </source>
</evidence>
<keyword evidence="5 7" id="KW-1133">Transmembrane helix</keyword>
<reference evidence="11 12" key="1">
    <citation type="submission" date="2010-07" db="EMBL/GenBank/DDBJ databases">
        <title>The draft genome of Paenibacillus curdlanolyticus YK9.</title>
        <authorList>
            <consortium name="US DOE Joint Genome Institute (JGI-PGF)"/>
            <person name="Lucas S."/>
            <person name="Copeland A."/>
            <person name="Lapidus A."/>
            <person name="Cheng J.-F."/>
            <person name="Bruce D."/>
            <person name="Goodwin L."/>
            <person name="Pitluck S."/>
            <person name="Land M.L."/>
            <person name="Hauser L."/>
            <person name="Chang Y.-J."/>
            <person name="Jeffries C."/>
            <person name="Anderson I.J."/>
            <person name="Johnson E."/>
            <person name="Loganathan U."/>
            <person name="Mulhopadhyay B."/>
            <person name="Kyrpides N."/>
            <person name="Woyke T.J."/>
        </authorList>
    </citation>
    <scope>NUCLEOTIDE SEQUENCE [LARGE SCALE GENOMIC DNA]</scope>
    <source>
        <strain evidence="11 12">YK9</strain>
    </source>
</reference>
<keyword evidence="2 7" id="KW-0812">Transmembrane</keyword>
<dbReference type="SUPFAM" id="SSF52540">
    <property type="entry name" value="P-loop containing nucleoside triphosphate hydrolases"/>
    <property type="match status" value="1"/>
</dbReference>
<feature type="transmembrane region" description="Helical" evidence="7">
    <location>
        <begin position="470"/>
        <end position="491"/>
    </location>
</feature>
<dbReference type="Pfam" id="PF00144">
    <property type="entry name" value="Beta-lactamase"/>
    <property type="match status" value="1"/>
</dbReference>
<dbReference type="Proteomes" id="UP000005387">
    <property type="component" value="Unassembled WGS sequence"/>
</dbReference>
<comment type="subcellular location">
    <subcellularLocation>
        <location evidence="1">Cell membrane</location>
        <topology evidence="1">Multi-pass membrane protein</topology>
    </subcellularLocation>
</comment>
<name>E0IG99_9BACL</name>
<evidence type="ECO:0000256" key="7">
    <source>
        <dbReference type="SAM" id="Phobius"/>
    </source>
</evidence>
<feature type="transmembrane region" description="Helical" evidence="7">
    <location>
        <begin position="721"/>
        <end position="743"/>
    </location>
</feature>
<evidence type="ECO:0000313" key="11">
    <source>
        <dbReference type="EMBL" id="EFM08501.1"/>
    </source>
</evidence>
<dbReference type="PROSITE" id="PS50893">
    <property type="entry name" value="ABC_TRANSPORTER_2"/>
    <property type="match status" value="1"/>
</dbReference>
<dbReference type="GO" id="GO:0005886">
    <property type="term" value="C:plasma membrane"/>
    <property type="evidence" value="ECO:0007669"/>
    <property type="project" value="UniProtKB-SubCell"/>
</dbReference>
<dbReference type="GO" id="GO:1904680">
    <property type="term" value="F:peptide transmembrane transporter activity"/>
    <property type="evidence" value="ECO:0007669"/>
    <property type="project" value="InterPro"/>
</dbReference>
<dbReference type="eggNOG" id="COG1680">
    <property type="taxonomic scope" value="Bacteria"/>
</dbReference>
<dbReference type="InterPro" id="IPR036640">
    <property type="entry name" value="ABC1_TM_sf"/>
</dbReference>
<dbReference type="Gene3D" id="3.40.710.10">
    <property type="entry name" value="DD-peptidase/beta-lactamase superfamily"/>
    <property type="match status" value="1"/>
</dbReference>
<keyword evidence="12" id="KW-1185">Reference proteome</keyword>
<dbReference type="eggNOG" id="COG4615">
    <property type="taxonomic scope" value="Bacteria"/>
</dbReference>
<dbReference type="InterPro" id="IPR050491">
    <property type="entry name" value="AmpC-like"/>
</dbReference>
<dbReference type="InterPro" id="IPR001466">
    <property type="entry name" value="Beta-lactam-related"/>
</dbReference>
<dbReference type="OrthoDB" id="846150at2"/>
<feature type="transmembrane region" description="Helical" evidence="7">
    <location>
        <begin position="425"/>
        <end position="450"/>
    </location>
</feature>
<dbReference type="SMART" id="SM00382">
    <property type="entry name" value="AAA"/>
    <property type="match status" value="1"/>
</dbReference>
<dbReference type="AlphaFoldDB" id="E0IG99"/>
<proteinExistence type="predicted"/>
<keyword evidence="8" id="KW-0732">Signal</keyword>
<protein>
    <submittedName>
        <fullName evidence="11">Cyclic peptide transporter</fullName>
    </submittedName>
</protein>
<evidence type="ECO:0000313" key="12">
    <source>
        <dbReference type="Proteomes" id="UP000005387"/>
    </source>
</evidence>
<dbReference type="GO" id="GO:0005524">
    <property type="term" value="F:ATP binding"/>
    <property type="evidence" value="ECO:0007669"/>
    <property type="project" value="UniProtKB-KW"/>
</dbReference>
<dbReference type="Pfam" id="PF00005">
    <property type="entry name" value="ABC_tran"/>
    <property type="match status" value="1"/>
</dbReference>
<accession>E0IG99</accession>
<feature type="transmembrane region" description="Helical" evidence="7">
    <location>
        <begin position="392"/>
        <end position="413"/>
    </location>
</feature>
<dbReference type="SUPFAM" id="SSF90123">
    <property type="entry name" value="ABC transporter transmembrane region"/>
    <property type="match status" value="1"/>
</dbReference>
<keyword evidence="6 7" id="KW-0472">Membrane</keyword>
<evidence type="ECO:0000259" key="9">
    <source>
        <dbReference type="PROSITE" id="PS50893"/>
    </source>
</evidence>
<dbReference type="GO" id="GO:0140359">
    <property type="term" value="F:ABC-type transporter activity"/>
    <property type="evidence" value="ECO:0007669"/>
    <property type="project" value="InterPro"/>
</dbReference>
<evidence type="ECO:0000256" key="2">
    <source>
        <dbReference type="ARBA" id="ARBA00022692"/>
    </source>
</evidence>
<sequence>MMNKWRKPIAFLLALFAVVVMLSDQVKADSYAPISGRLDEIEDYIRSEKEKMGVPGLAVVIVEGNKTVLSKGYGWADREEKRPVTPQTLFEIGSTSKAYTALAVLRLEKEGRLDLDAYLSRYVPGLHFTYKGKEAEVTLRQLLHHTSGVPFRTIGTIPQADDEGALERTVRMLNGLKLDRKPGEKYDYATINYDILAFVVQQITGLPFEKYMREQILDPLGLTGTYMYQAPEGAEMAQGYRPGLLRTWAYDAPAFRGNTAAGYVISSASEMEKWLKIQLGVVPGLGLDPEIVRKSHEPDQTVPPNPDGSSYAAGWGLYYKGTGELAHEGSNPNFSSFLILRPQDGIGVAILANESDMRTMTLGQGIMSMIMDKKMPDPLKDMWKGLDATASAGLFISAPVVILTMWQLITAIVQLARRQRKFRAGAAQVLGVSASLVIGVAVLGYCLYQIPDALFGGLNWQFAAVWAPFTVPAAAWAIFIAATLFGIYYALTALAPKPGDKSMLPLVVLSLASGFGNALIIFIVNAALGHIDDEKFPSGLLLYLFAGIFLYVVGQKLVRTRLIRIANDMVYGKRVELTQLVLKAPFRRLERLEQGKIQAALNNDTEVISEFSNIVVTGATSLVTLICCFVYMGTISGYGLLVSLFVIVTAAGLHFLFGRQAQRIWEQTRDIQNVFFGFIHHMTSGFKELALHEGRREGFQSDMIASSQTYRDKRIRGDMKFANVNVIGELLFSVVVGVVAFLFPVLFPAMKASSIQTYVFVLLYMTGPIHGILGSIPNMIRVRISWGRINALAAELSEEQAGSESLAAAVPLPAGVPFRSLELDHVVYRHPSREDGATFEVGPINLAFRAGEVTFITGGNGSGKSTLARLTTGLYAADDGEIRVNGMAQEPEWLGQQFSAIFSDYHLFEKLYGVDVAAKGDEIERHMSQLRLHGKVRIGDSRMDTLALSTGQRKRLALLISYLEDRPIYLFDEWAADQDPEFRQFFYEALLPELKERGKCIIAITHDDRYFGLADKIVKLELGQVVGIEDGNRLAQTANAAG</sequence>
<dbReference type="PANTHER" id="PTHR46825:SF11">
    <property type="entry name" value="PENICILLIN-BINDING PROTEIN 4"/>
    <property type="match status" value="1"/>
</dbReference>